<dbReference type="SUPFAM" id="SSF53474">
    <property type="entry name" value="alpha/beta-Hydrolases"/>
    <property type="match status" value="1"/>
</dbReference>
<accession>A0A4Q0MP10</accession>
<protein>
    <submittedName>
        <fullName evidence="2">Lysophospholipase</fullName>
    </submittedName>
</protein>
<dbReference type="OrthoDB" id="7820973at2"/>
<dbReference type="Gene3D" id="3.40.50.1820">
    <property type="entry name" value="alpha/beta hydrolase"/>
    <property type="match status" value="1"/>
</dbReference>
<sequence length="368" mass="39776">MTKTLRSLHRSALLAGAVAFALASVCAPTTARADEDDAQTAAAGEVPQDTLKSPMHLKDEGVFFVNGDVIKAKYPTSPDPVPGRVMINQMYVHYRIPVSAKKTPVVMVHGGGLTGVTYETTPDGREGWATYFVRKGYPVYVVDIPGRGRSGFNVEAINEAKETGDVTGLPVIRRTTLNDAWASFRFGPEYKKKYPGVKYPLDHVTDFAGQGVPYGELTLEGGALVQNANAVTALFEKIGPAILLVHSQSGPTADMVVGRRPDLVKAVINVEGNQLTIPTDEQIAAYRNVPDLEIFGDNVEGNPSSTGQSRLDGRTAVVKRIRKAGGDAKVVQLPSVGFKGNTHMLMQDRNNLKVADYLLDWLAEKVKE</sequence>
<comment type="caution">
    <text evidence="2">The sequence shown here is derived from an EMBL/GenBank/DDBJ whole genome shotgun (WGS) entry which is preliminary data.</text>
</comment>
<dbReference type="CDD" id="cd12807">
    <property type="entry name" value="Esterase_713"/>
    <property type="match status" value="1"/>
</dbReference>
<name>A0A4Q0MP10_9HYPH</name>
<keyword evidence="3" id="KW-1185">Reference proteome</keyword>
<dbReference type="RefSeq" id="WP_128775709.1">
    <property type="nucleotide sequence ID" value="NZ_RYFI01000001.1"/>
</dbReference>
<dbReference type="PANTHER" id="PTHR43194">
    <property type="entry name" value="HYDROLASE ALPHA/BETA FOLD FAMILY"/>
    <property type="match status" value="1"/>
</dbReference>
<dbReference type="AlphaFoldDB" id="A0A4Q0MP10"/>
<evidence type="ECO:0000256" key="1">
    <source>
        <dbReference type="SAM" id="SignalP"/>
    </source>
</evidence>
<reference evidence="2 3" key="1">
    <citation type="submission" date="2018-12" db="EMBL/GenBank/DDBJ databases">
        <title>bacterium Hansschlegelia zhihuaiae S113.</title>
        <authorList>
            <person name="He J."/>
        </authorList>
    </citation>
    <scope>NUCLEOTIDE SEQUENCE [LARGE SCALE GENOMIC DNA]</scope>
    <source>
        <strain evidence="2 3">S 113</strain>
    </source>
</reference>
<evidence type="ECO:0000313" key="2">
    <source>
        <dbReference type="EMBL" id="RXF75530.1"/>
    </source>
</evidence>
<gene>
    <name evidence="2" type="ORF">EK403_01355</name>
</gene>
<organism evidence="2 3">
    <name type="scientific">Hansschlegelia zhihuaiae</name>
    <dbReference type="NCBI Taxonomy" id="405005"/>
    <lineage>
        <taxon>Bacteria</taxon>
        <taxon>Pseudomonadati</taxon>
        <taxon>Pseudomonadota</taxon>
        <taxon>Alphaproteobacteria</taxon>
        <taxon>Hyphomicrobiales</taxon>
        <taxon>Methylopilaceae</taxon>
        <taxon>Hansschlegelia</taxon>
    </lineage>
</organism>
<dbReference type="PANTHER" id="PTHR43194:SF5">
    <property type="entry name" value="PIMELOYL-[ACYL-CARRIER PROTEIN] METHYL ESTER ESTERASE"/>
    <property type="match status" value="1"/>
</dbReference>
<feature type="chain" id="PRO_5020815552" evidence="1">
    <location>
        <begin position="34"/>
        <end position="368"/>
    </location>
</feature>
<dbReference type="InterPro" id="IPR050228">
    <property type="entry name" value="Carboxylesterase_BioH"/>
</dbReference>
<keyword evidence="1" id="KW-0732">Signal</keyword>
<proteinExistence type="predicted"/>
<dbReference type="Proteomes" id="UP000289708">
    <property type="component" value="Unassembled WGS sequence"/>
</dbReference>
<dbReference type="InterPro" id="IPR029058">
    <property type="entry name" value="AB_hydrolase_fold"/>
</dbReference>
<dbReference type="EMBL" id="RYFI01000001">
    <property type="protein sequence ID" value="RXF75530.1"/>
    <property type="molecule type" value="Genomic_DNA"/>
</dbReference>
<evidence type="ECO:0000313" key="3">
    <source>
        <dbReference type="Proteomes" id="UP000289708"/>
    </source>
</evidence>
<feature type="signal peptide" evidence="1">
    <location>
        <begin position="1"/>
        <end position="33"/>
    </location>
</feature>